<name>X1UF80_9ZZZZ</name>
<comment type="caution">
    <text evidence="3">The sequence shown here is derived from an EMBL/GenBank/DDBJ whole genome shotgun (WGS) entry which is preliminary data.</text>
</comment>
<dbReference type="PROSITE" id="PS51898">
    <property type="entry name" value="TYR_RECOMBINASE"/>
    <property type="match status" value="1"/>
</dbReference>
<dbReference type="Gene3D" id="1.10.443.10">
    <property type="entry name" value="Intergrase catalytic core"/>
    <property type="match status" value="1"/>
</dbReference>
<dbReference type="Pfam" id="PF00589">
    <property type="entry name" value="Phage_integrase"/>
    <property type="match status" value="1"/>
</dbReference>
<keyword evidence="1" id="KW-0233">DNA recombination</keyword>
<proteinExistence type="predicted"/>
<organism evidence="3">
    <name type="scientific">marine sediment metagenome</name>
    <dbReference type="NCBI Taxonomy" id="412755"/>
    <lineage>
        <taxon>unclassified sequences</taxon>
        <taxon>metagenomes</taxon>
        <taxon>ecological metagenomes</taxon>
    </lineage>
</organism>
<protein>
    <recommendedName>
        <fullName evidence="2">Tyr recombinase domain-containing protein</fullName>
    </recommendedName>
</protein>
<dbReference type="GO" id="GO:0006310">
    <property type="term" value="P:DNA recombination"/>
    <property type="evidence" value="ECO:0007669"/>
    <property type="project" value="UniProtKB-KW"/>
</dbReference>
<feature type="non-terminal residue" evidence="3">
    <location>
        <position position="59"/>
    </location>
</feature>
<reference evidence="3" key="1">
    <citation type="journal article" date="2014" name="Front. Microbiol.">
        <title>High frequency of phylogenetically diverse reductive dehalogenase-homologous genes in deep subseafloor sedimentary metagenomes.</title>
        <authorList>
            <person name="Kawai M."/>
            <person name="Futagami T."/>
            <person name="Toyoda A."/>
            <person name="Takaki Y."/>
            <person name="Nishi S."/>
            <person name="Hori S."/>
            <person name="Arai W."/>
            <person name="Tsubouchi T."/>
            <person name="Morono Y."/>
            <person name="Uchiyama I."/>
            <person name="Ito T."/>
            <person name="Fujiyama A."/>
            <person name="Inagaki F."/>
            <person name="Takami H."/>
        </authorList>
    </citation>
    <scope>NUCLEOTIDE SEQUENCE</scope>
    <source>
        <strain evidence="3">Expedition CK06-06</strain>
    </source>
</reference>
<evidence type="ECO:0000259" key="2">
    <source>
        <dbReference type="PROSITE" id="PS51898"/>
    </source>
</evidence>
<feature type="domain" description="Tyr recombinase" evidence="2">
    <location>
        <begin position="1"/>
        <end position="59"/>
    </location>
</feature>
<dbReference type="InterPro" id="IPR013762">
    <property type="entry name" value="Integrase-like_cat_sf"/>
</dbReference>
<dbReference type="GO" id="GO:0015074">
    <property type="term" value="P:DNA integration"/>
    <property type="evidence" value="ECO:0007669"/>
    <property type="project" value="InterPro"/>
</dbReference>
<sequence>MRKAGIHGPKLGSHRLRHAFGKGYLVNGGDVRSLQEIMGHENIATTQKYANLNLSDTIA</sequence>
<dbReference type="AlphaFoldDB" id="X1UF80"/>
<dbReference type="InterPro" id="IPR011010">
    <property type="entry name" value="DNA_brk_join_enz"/>
</dbReference>
<evidence type="ECO:0000256" key="1">
    <source>
        <dbReference type="ARBA" id="ARBA00023172"/>
    </source>
</evidence>
<dbReference type="InterPro" id="IPR002104">
    <property type="entry name" value="Integrase_catalytic"/>
</dbReference>
<accession>X1UF80</accession>
<dbReference type="SUPFAM" id="SSF56349">
    <property type="entry name" value="DNA breaking-rejoining enzymes"/>
    <property type="match status" value="1"/>
</dbReference>
<dbReference type="EMBL" id="BARW01026299">
    <property type="protein sequence ID" value="GAJ16173.1"/>
    <property type="molecule type" value="Genomic_DNA"/>
</dbReference>
<gene>
    <name evidence="3" type="ORF">S12H4_42917</name>
</gene>
<dbReference type="GO" id="GO:0003677">
    <property type="term" value="F:DNA binding"/>
    <property type="evidence" value="ECO:0007669"/>
    <property type="project" value="InterPro"/>
</dbReference>
<evidence type="ECO:0000313" key="3">
    <source>
        <dbReference type="EMBL" id="GAJ16173.1"/>
    </source>
</evidence>